<dbReference type="CDD" id="cd00200">
    <property type="entry name" value="WD40"/>
    <property type="match status" value="1"/>
</dbReference>
<dbReference type="InterPro" id="IPR053299">
    <property type="entry name" value="ASTRA_WD_repeat"/>
</dbReference>
<evidence type="ECO:0000256" key="4">
    <source>
        <dbReference type="SAM" id="MobiDB-lite"/>
    </source>
</evidence>
<feature type="domain" description="Protein kinase" evidence="5">
    <location>
        <begin position="418"/>
        <end position="669"/>
    </location>
</feature>
<feature type="region of interest" description="Disordered" evidence="4">
    <location>
        <begin position="650"/>
        <end position="669"/>
    </location>
</feature>
<feature type="repeat" description="WD" evidence="3">
    <location>
        <begin position="275"/>
        <end position="316"/>
    </location>
</feature>
<feature type="repeat" description="WD" evidence="3">
    <location>
        <begin position="363"/>
        <end position="404"/>
    </location>
</feature>
<feature type="repeat" description="WD" evidence="3">
    <location>
        <begin position="233"/>
        <end position="274"/>
    </location>
</feature>
<feature type="repeat" description="WD" evidence="3">
    <location>
        <begin position="405"/>
        <end position="437"/>
    </location>
</feature>
<dbReference type="Pfam" id="PF00069">
    <property type="entry name" value="Pkinase"/>
    <property type="match status" value="1"/>
</dbReference>
<dbReference type="PROSITE" id="PS50294">
    <property type="entry name" value="WD_REPEATS_REGION"/>
    <property type="match status" value="4"/>
</dbReference>
<evidence type="ECO:0000259" key="5">
    <source>
        <dbReference type="PROSITE" id="PS50011"/>
    </source>
</evidence>
<dbReference type="GO" id="GO:0004672">
    <property type="term" value="F:protein kinase activity"/>
    <property type="evidence" value="ECO:0007669"/>
    <property type="project" value="InterPro"/>
</dbReference>
<dbReference type="InterPro" id="IPR000719">
    <property type="entry name" value="Prot_kinase_dom"/>
</dbReference>
<feature type="compositionally biased region" description="Basic and acidic residues" evidence="4">
    <location>
        <begin position="654"/>
        <end position="669"/>
    </location>
</feature>
<dbReference type="InterPro" id="IPR020472">
    <property type="entry name" value="WD40_PAC1"/>
</dbReference>
<gene>
    <name evidence="6" type="ORF">J8273_7134</name>
</gene>
<dbReference type="Gene3D" id="2.130.10.10">
    <property type="entry name" value="YVTN repeat-like/Quinoprotein amine dehydrogenase"/>
    <property type="match status" value="2"/>
</dbReference>
<proteinExistence type="predicted"/>
<dbReference type="EMBL" id="JAHDYR010000062">
    <property type="protein sequence ID" value="KAG9390869.1"/>
    <property type="molecule type" value="Genomic_DNA"/>
</dbReference>
<dbReference type="PANTHER" id="PTHR44156">
    <property type="entry name" value="SUPERNUMERARY LIMBS, ISOFORM B-RELATED"/>
    <property type="match status" value="1"/>
</dbReference>
<dbReference type="AlphaFoldDB" id="A0A8J6B1E1"/>
<dbReference type="GO" id="GO:0005524">
    <property type="term" value="F:ATP binding"/>
    <property type="evidence" value="ECO:0007669"/>
    <property type="project" value="InterPro"/>
</dbReference>
<name>A0A8J6B1E1_9EUKA</name>
<dbReference type="InterPro" id="IPR011009">
    <property type="entry name" value="Kinase-like_dom_sf"/>
</dbReference>
<dbReference type="PROSITE" id="PS50082">
    <property type="entry name" value="WD_REPEATS_2"/>
    <property type="match status" value="4"/>
</dbReference>
<dbReference type="SMART" id="SM00320">
    <property type="entry name" value="WD40"/>
    <property type="match status" value="6"/>
</dbReference>
<reference evidence="6" key="1">
    <citation type="submission" date="2021-05" db="EMBL/GenBank/DDBJ databases">
        <title>A free-living protist that lacks canonical eukaryotic 1 DNA replication and segregation systems.</title>
        <authorList>
            <person name="Salas-Leiva D.E."/>
            <person name="Tromer E.C."/>
            <person name="Curtis B.A."/>
            <person name="Jerlstrom-Hultqvist J."/>
            <person name="Kolisko M."/>
            <person name="Yi Z."/>
            <person name="Salas-Leiva J.S."/>
            <person name="Gallot-Lavallee L."/>
            <person name="Kops G.J.P.L."/>
            <person name="Archibald J.M."/>
            <person name="Simpson A.G.B."/>
            <person name="Roger A.J."/>
        </authorList>
    </citation>
    <scope>NUCLEOTIDE SEQUENCE</scope>
    <source>
        <strain evidence="6">BICM</strain>
    </source>
</reference>
<evidence type="ECO:0000256" key="3">
    <source>
        <dbReference type="PROSITE-ProRule" id="PRU00221"/>
    </source>
</evidence>
<dbReference type="PROSITE" id="PS50011">
    <property type="entry name" value="PROTEIN_KINASE_DOM"/>
    <property type="match status" value="1"/>
</dbReference>
<dbReference type="PROSITE" id="PS00678">
    <property type="entry name" value="WD_REPEATS_1"/>
    <property type="match status" value="2"/>
</dbReference>
<dbReference type="SUPFAM" id="SSF50978">
    <property type="entry name" value="WD40 repeat-like"/>
    <property type="match status" value="1"/>
</dbReference>
<keyword evidence="7" id="KW-1185">Reference proteome</keyword>
<dbReference type="InterPro" id="IPR019775">
    <property type="entry name" value="WD40_repeat_CS"/>
</dbReference>
<sequence length="669" mass="73090">MRILGIWTVKEVHSLVAQIWSDSNKLVSLSGVSMKDRCWHGVGSPLVTTFDSDDFVEFLRNKHGATMPSTPDAFDPSISEITQPVVRIEAAFSRSNDCRAVDAQIRTASSERPGTEGIQIHKRGETPITIQDLEKVIQYLLSERIEPEKLSMEFTELLLVANHANYGVQLVLYSWGTRSMADDTCFSTLKGHRSVVYAVAAPDDNINCDDSIITASHNGIKRWHWCSNRCLKTMVHGDCVWNMDVSPNGSTIASGGDDNCIKLWDAETGRRIKTLGEHNNRVNCLAFSSDGRTLVSGSNDKTAKIWDVERAQWNSATGECIRTMKTDEEINIIAVSPDGTIAAGSNNCIKFWDSATGQLTRTLDGHAEYGWSFAFSPDGRTLVSGSADKTVKQWDVATGELIRTLSGHSGDIMDVAFARNGDVIVSGSTDKTVKVWNTHTHTHQFLATVNQLCSSPVAPDADIAINRTLCSDLARILLHFIATGLPRSFAMTLTRPAARVWLEDKFAKTDSKDADLGKLIKLFNACRCDRLIADFCSGAVSDVVLVDVTIDQLRQVVSRVASSQVAPRDLRITMAAPSSPVIRMSDGAIHDLHSAGVCHRDHKPENVMLREGHPVLVDFETASAVNATATGVNIGTFAFSAPEEIAAHKAVRGTQRDDGETLHENSGDL</sequence>
<dbReference type="InterPro" id="IPR015943">
    <property type="entry name" value="WD40/YVTN_repeat-like_dom_sf"/>
</dbReference>
<dbReference type="InterPro" id="IPR036322">
    <property type="entry name" value="WD40_repeat_dom_sf"/>
</dbReference>
<dbReference type="PRINTS" id="PR00320">
    <property type="entry name" value="GPROTEINBRPT"/>
</dbReference>
<dbReference type="Gene3D" id="1.10.510.10">
    <property type="entry name" value="Transferase(Phosphotransferase) domain 1"/>
    <property type="match status" value="1"/>
</dbReference>
<dbReference type="Pfam" id="PF00400">
    <property type="entry name" value="WD40"/>
    <property type="match status" value="5"/>
</dbReference>
<evidence type="ECO:0000256" key="2">
    <source>
        <dbReference type="ARBA" id="ARBA00022737"/>
    </source>
</evidence>
<keyword evidence="2" id="KW-0677">Repeat</keyword>
<dbReference type="Proteomes" id="UP000717585">
    <property type="component" value="Unassembled WGS sequence"/>
</dbReference>
<evidence type="ECO:0000313" key="6">
    <source>
        <dbReference type="EMBL" id="KAG9390869.1"/>
    </source>
</evidence>
<evidence type="ECO:0000313" key="7">
    <source>
        <dbReference type="Proteomes" id="UP000717585"/>
    </source>
</evidence>
<organism evidence="6 7">
    <name type="scientific">Carpediemonas membranifera</name>
    <dbReference type="NCBI Taxonomy" id="201153"/>
    <lineage>
        <taxon>Eukaryota</taxon>
        <taxon>Metamonada</taxon>
        <taxon>Carpediemonas-like organisms</taxon>
        <taxon>Carpediemonas</taxon>
    </lineage>
</organism>
<dbReference type="SUPFAM" id="SSF56112">
    <property type="entry name" value="Protein kinase-like (PK-like)"/>
    <property type="match status" value="2"/>
</dbReference>
<evidence type="ECO:0000256" key="1">
    <source>
        <dbReference type="ARBA" id="ARBA00022574"/>
    </source>
</evidence>
<protein>
    <submittedName>
        <fullName evidence="6">WD domain, G-beta repeat</fullName>
    </submittedName>
</protein>
<accession>A0A8J6B1E1</accession>
<comment type="caution">
    <text evidence="6">The sequence shown here is derived from an EMBL/GenBank/DDBJ whole genome shotgun (WGS) entry which is preliminary data.</text>
</comment>
<keyword evidence="1 3" id="KW-0853">WD repeat</keyword>
<dbReference type="OrthoDB" id="538223at2759"/>
<dbReference type="InterPro" id="IPR001680">
    <property type="entry name" value="WD40_rpt"/>
</dbReference>